<keyword evidence="3" id="KW-1185">Reference proteome</keyword>
<evidence type="ECO:0000313" key="3">
    <source>
        <dbReference type="Proteomes" id="UP001153636"/>
    </source>
</evidence>
<protein>
    <submittedName>
        <fullName evidence="2">Uncharacterized protein</fullName>
    </submittedName>
</protein>
<dbReference type="InterPro" id="IPR036046">
    <property type="entry name" value="Acylphosphatase-like_dom_sf"/>
</dbReference>
<dbReference type="InterPro" id="IPR055308">
    <property type="entry name" value="TEX47-like"/>
</dbReference>
<feature type="compositionally biased region" description="Acidic residues" evidence="1">
    <location>
        <begin position="317"/>
        <end position="334"/>
    </location>
</feature>
<dbReference type="OrthoDB" id="548795at2759"/>
<evidence type="ECO:0000313" key="2">
    <source>
        <dbReference type="EMBL" id="CAH1104373.1"/>
    </source>
</evidence>
<accession>A0A9P0G902</accession>
<name>A0A9P0G902_9CUCU</name>
<dbReference type="Pfam" id="PF24787">
    <property type="entry name" value="TEX47"/>
    <property type="match status" value="1"/>
</dbReference>
<dbReference type="PANTHER" id="PTHR34035">
    <property type="entry name" value="TESTIS-EXPRESSED PROTEIN 47"/>
    <property type="match status" value="1"/>
</dbReference>
<feature type="region of interest" description="Disordered" evidence="1">
    <location>
        <begin position="307"/>
        <end position="334"/>
    </location>
</feature>
<dbReference type="EMBL" id="OV651828">
    <property type="protein sequence ID" value="CAH1104373.1"/>
    <property type="molecule type" value="Genomic_DNA"/>
</dbReference>
<proteinExistence type="predicted"/>
<dbReference type="AlphaFoldDB" id="A0A9P0G902"/>
<dbReference type="PANTHER" id="PTHR34035:SF1">
    <property type="entry name" value="TESTIS-EXPRESSED PROTEIN 47"/>
    <property type="match status" value="1"/>
</dbReference>
<evidence type="ECO:0000256" key="1">
    <source>
        <dbReference type="SAM" id="MobiDB-lite"/>
    </source>
</evidence>
<organism evidence="2 3">
    <name type="scientific">Psylliodes chrysocephalus</name>
    <dbReference type="NCBI Taxonomy" id="3402493"/>
    <lineage>
        <taxon>Eukaryota</taxon>
        <taxon>Metazoa</taxon>
        <taxon>Ecdysozoa</taxon>
        <taxon>Arthropoda</taxon>
        <taxon>Hexapoda</taxon>
        <taxon>Insecta</taxon>
        <taxon>Pterygota</taxon>
        <taxon>Neoptera</taxon>
        <taxon>Endopterygota</taxon>
        <taxon>Coleoptera</taxon>
        <taxon>Polyphaga</taxon>
        <taxon>Cucujiformia</taxon>
        <taxon>Chrysomeloidea</taxon>
        <taxon>Chrysomelidae</taxon>
        <taxon>Galerucinae</taxon>
        <taxon>Alticini</taxon>
        <taxon>Psylliodes</taxon>
    </lineage>
</organism>
<dbReference type="Proteomes" id="UP001153636">
    <property type="component" value="Chromosome 16"/>
</dbReference>
<dbReference type="SUPFAM" id="SSF54975">
    <property type="entry name" value="Acylphosphatase/BLUF domain-like"/>
    <property type="match status" value="1"/>
</dbReference>
<sequence length="334" mass="38413">MSKQTPARGRKKFKDRLKKKKLGIEEPVRKTMFDLVMENLKIAGRKTFLHRVVYIGRHTFDKESEKAISLFGRTIETKGIEPITGLYLHYRNLFVHVVETDEDSITKHLKLLYADPDVGYLYDIKLLGDLCHINNRLISFWATYVGTPKLLVNPPTQSGNETVRDAAIQVFNCINKINRLVDKMYGTSNMSLEEANEVSVVNEMRSIEPSMSELKKEEGVGSKILGSFYIGDSASPYRDFLPENELLDYLVSSPFTPDLMQYLIISRTVLQETEYNDRVWPVPADSVQYDVFETIYDRDVVMPISGRPFTRKKEGSSEDVDEYLEDEEHIESNT</sequence>
<reference evidence="2" key="1">
    <citation type="submission" date="2022-01" db="EMBL/GenBank/DDBJ databases">
        <authorList>
            <person name="King R."/>
        </authorList>
    </citation>
    <scope>NUCLEOTIDE SEQUENCE</scope>
</reference>
<gene>
    <name evidence="2" type="ORF">PSYICH_LOCUS5335</name>
</gene>